<reference evidence="1" key="1">
    <citation type="submission" date="2016-10" db="EMBL/GenBank/DDBJ databases">
        <authorList>
            <person name="Varghese N."/>
        </authorList>
    </citation>
    <scope>NUCLEOTIDE SEQUENCE</scope>
</reference>
<accession>A0A218MNA8</accession>
<dbReference type="EMBL" id="KY052855">
    <property type="protein sequence ID" value="ASF00758.1"/>
    <property type="molecule type" value="Genomic_DNA"/>
</dbReference>
<evidence type="ECO:0000313" key="1">
    <source>
        <dbReference type="EMBL" id="ASF00758.1"/>
    </source>
</evidence>
<reference evidence="1" key="2">
    <citation type="journal article" date="2017" name="Nat. Commun.">
        <title>Single-virus genomics reveals hidden cosmopolitan and abundant viruses.</title>
        <authorList>
            <person name="Martinez-Hernandez F."/>
            <person name="Fornas O."/>
            <person name="Lluesma Gomez M."/>
            <person name="Bolduc B."/>
            <person name="de la Cruz Pena M.J."/>
            <person name="Martinez J.M."/>
            <person name="Anton J."/>
            <person name="Gasol J.M."/>
            <person name="Rosselli R."/>
            <person name="Rodriguez-Valera F."/>
            <person name="Sullivan M.B."/>
            <person name="Acinas S.G."/>
            <person name="Martinez-Garcia M."/>
        </authorList>
    </citation>
    <scope>NUCLEOTIDE SEQUENCE</scope>
</reference>
<organism evidence="1">
    <name type="scientific">uncultured virus</name>
    <dbReference type="NCBI Taxonomy" id="340016"/>
    <lineage>
        <taxon>Viruses</taxon>
        <taxon>environmental samples</taxon>
    </lineage>
</organism>
<protein>
    <submittedName>
        <fullName evidence="1">Uncharacterized protein</fullName>
    </submittedName>
</protein>
<name>A0A218MNA8_9VIRU</name>
<proteinExistence type="predicted"/>
<sequence length="98" mass="11534">MDFDELVFESLQRNPQKLINLLMNSGFKVVAAKTDLTTKEMCEQANINYKSWLQSDVRNDPRIVAMRDTTSGRNHQYKSKDVDRIKEIWRESKRRKGA</sequence>